<keyword evidence="1" id="KW-1133">Transmembrane helix</keyword>
<sequence length="228" mass="23530">MSSSTAVPVRSPNLARRANAGPLALAAAGVLFVLYPAVRPYTDETSAPDAAVAFASPLWIVAHLAAVAGFVLVAFGLLALRDRLVSTPGGRLALAALGVWWVGAGMVLPFYGAEIFALHEIGERIRRTGDVGVFDLVEAVRTGPVQFTVFGLGLLLLAVAAVLAALAVGRSGALGRWSGVAFAVGFGLYLPQFFAAPGLRIAHGVLVCVGCVIIAAELRRITPGETCL</sequence>
<dbReference type="EMBL" id="BJVI01000013">
    <property type="protein sequence ID" value="GEL17910.1"/>
    <property type="molecule type" value="Genomic_DNA"/>
</dbReference>
<proteinExistence type="predicted"/>
<name>A0A511CZD5_9PSEU</name>
<evidence type="ECO:0000313" key="3">
    <source>
        <dbReference type="Proteomes" id="UP000321328"/>
    </source>
</evidence>
<dbReference type="AlphaFoldDB" id="A0A511CZD5"/>
<evidence type="ECO:0008006" key="4">
    <source>
        <dbReference type="Google" id="ProtNLM"/>
    </source>
</evidence>
<keyword evidence="1" id="KW-0812">Transmembrane</keyword>
<feature type="transmembrane region" description="Helical" evidence="1">
    <location>
        <begin position="201"/>
        <end position="218"/>
    </location>
</feature>
<evidence type="ECO:0000313" key="2">
    <source>
        <dbReference type="EMBL" id="GEL17910.1"/>
    </source>
</evidence>
<accession>A0A511CZD5</accession>
<dbReference type="OrthoDB" id="8224664at2"/>
<dbReference type="RefSeq" id="WP_028930190.1">
    <property type="nucleotide sequence ID" value="NZ_AUII01000009.1"/>
</dbReference>
<gene>
    <name evidence="2" type="ORF">PA7_17470</name>
</gene>
<reference evidence="2 3" key="1">
    <citation type="submission" date="2019-07" db="EMBL/GenBank/DDBJ databases">
        <title>Whole genome shotgun sequence of Pseudonocardia asaccharolytica NBRC 16224.</title>
        <authorList>
            <person name="Hosoyama A."/>
            <person name="Uohara A."/>
            <person name="Ohji S."/>
            <person name="Ichikawa N."/>
        </authorList>
    </citation>
    <scope>NUCLEOTIDE SEQUENCE [LARGE SCALE GENOMIC DNA]</scope>
    <source>
        <strain evidence="2 3">NBRC 16224</strain>
    </source>
</reference>
<keyword evidence="3" id="KW-1185">Reference proteome</keyword>
<evidence type="ECO:0000256" key="1">
    <source>
        <dbReference type="SAM" id="Phobius"/>
    </source>
</evidence>
<feature type="transmembrane region" description="Helical" evidence="1">
    <location>
        <begin position="174"/>
        <end position="195"/>
    </location>
</feature>
<feature type="transmembrane region" description="Helical" evidence="1">
    <location>
        <begin position="58"/>
        <end position="80"/>
    </location>
</feature>
<feature type="transmembrane region" description="Helical" evidence="1">
    <location>
        <begin position="92"/>
        <end position="111"/>
    </location>
</feature>
<dbReference type="STRING" id="1123024.GCA_000423625_02381"/>
<comment type="caution">
    <text evidence="2">The sequence shown here is derived from an EMBL/GenBank/DDBJ whole genome shotgun (WGS) entry which is preliminary data.</text>
</comment>
<dbReference type="Proteomes" id="UP000321328">
    <property type="component" value="Unassembled WGS sequence"/>
</dbReference>
<organism evidence="2 3">
    <name type="scientific">Pseudonocardia asaccharolytica DSM 44247 = NBRC 16224</name>
    <dbReference type="NCBI Taxonomy" id="1123024"/>
    <lineage>
        <taxon>Bacteria</taxon>
        <taxon>Bacillati</taxon>
        <taxon>Actinomycetota</taxon>
        <taxon>Actinomycetes</taxon>
        <taxon>Pseudonocardiales</taxon>
        <taxon>Pseudonocardiaceae</taxon>
        <taxon>Pseudonocardia</taxon>
    </lineage>
</organism>
<feature type="transmembrane region" description="Helical" evidence="1">
    <location>
        <begin position="145"/>
        <end position="167"/>
    </location>
</feature>
<protein>
    <recommendedName>
        <fullName evidence="4">DUF4386 domain-containing protein</fullName>
    </recommendedName>
</protein>
<keyword evidence="1" id="KW-0472">Membrane</keyword>
<feature type="transmembrane region" description="Helical" evidence="1">
    <location>
        <begin position="20"/>
        <end position="38"/>
    </location>
</feature>